<dbReference type="Proteomes" id="UP000198384">
    <property type="component" value="Unassembled WGS sequence"/>
</dbReference>
<dbReference type="OrthoDB" id="1079187at2"/>
<dbReference type="SUPFAM" id="SSF49464">
    <property type="entry name" value="Carboxypeptidase regulatory domain-like"/>
    <property type="match status" value="1"/>
</dbReference>
<dbReference type="Gene3D" id="2.60.40.1120">
    <property type="entry name" value="Carboxypeptidase-like, regulatory domain"/>
    <property type="match status" value="1"/>
</dbReference>
<dbReference type="EMBL" id="FZNT01000006">
    <property type="protein sequence ID" value="SNR60333.1"/>
    <property type="molecule type" value="Genomic_DNA"/>
</dbReference>
<keyword evidence="2" id="KW-1185">Reference proteome</keyword>
<evidence type="ECO:0000313" key="2">
    <source>
        <dbReference type="Proteomes" id="UP000198384"/>
    </source>
</evidence>
<sequence>MKKILVIIYLVLNSTISNSQERDIKGVITDSLKNPIQYVNVGILNKPVGTVTNENGEFFLNINNSFISDTLKISCLGYKSKELQIEKLSNNESAIISLENHTEILNEIIIKSSNLKTYSKGKEKTKTKNKVFFAIPSLKNLNLGSEIGRKFSLGTKKPSLLKEFKFFLKENNFDSVLFRINFYKIENNKPSKKINSRNILIPAENQFTGWISVDLTDYEIKTQEDIIVAVEWIKASEKGDKLSLPILVPSFSSTHYYKYGTHAKWKKYGSISTAMILTYKQ</sequence>
<protein>
    <submittedName>
        <fullName evidence="1">CarboxypepD_reg-like domain-containing protein</fullName>
    </submittedName>
</protein>
<accession>A0A238XPG0</accession>
<name>A0A238XPG0_9FLAO</name>
<evidence type="ECO:0000313" key="1">
    <source>
        <dbReference type="EMBL" id="SNR60333.1"/>
    </source>
</evidence>
<reference evidence="1 2" key="1">
    <citation type="submission" date="2017-06" db="EMBL/GenBank/DDBJ databases">
        <authorList>
            <person name="Kim H.J."/>
            <person name="Triplett B.A."/>
        </authorList>
    </citation>
    <scope>NUCLEOTIDE SEQUENCE [LARGE SCALE GENOMIC DNA]</scope>
    <source>
        <strain evidence="1 2">DSM 29150</strain>
    </source>
</reference>
<organism evidence="1 2">
    <name type="scientific">Lutibacter agarilyticus</name>
    <dbReference type="NCBI Taxonomy" id="1109740"/>
    <lineage>
        <taxon>Bacteria</taxon>
        <taxon>Pseudomonadati</taxon>
        <taxon>Bacteroidota</taxon>
        <taxon>Flavobacteriia</taxon>
        <taxon>Flavobacteriales</taxon>
        <taxon>Flavobacteriaceae</taxon>
        <taxon>Lutibacter</taxon>
    </lineage>
</organism>
<dbReference type="Pfam" id="PF13715">
    <property type="entry name" value="CarbopepD_reg_2"/>
    <property type="match status" value="1"/>
</dbReference>
<dbReference type="InterPro" id="IPR008969">
    <property type="entry name" value="CarboxyPept-like_regulatory"/>
</dbReference>
<dbReference type="AlphaFoldDB" id="A0A238XPG0"/>
<dbReference type="RefSeq" id="WP_089381946.1">
    <property type="nucleotide sequence ID" value="NZ_FZNT01000006.1"/>
</dbReference>
<gene>
    <name evidence="1" type="ORF">SAMN06265371_106189</name>
</gene>
<proteinExistence type="predicted"/>